<evidence type="ECO:0000256" key="4">
    <source>
        <dbReference type="ARBA" id="ARBA00023136"/>
    </source>
</evidence>
<feature type="transmembrane region" description="Helical" evidence="5">
    <location>
        <begin position="65"/>
        <end position="91"/>
    </location>
</feature>
<dbReference type="EMBL" id="WHZY01000007">
    <property type="protein sequence ID" value="NEG78489.1"/>
    <property type="molecule type" value="Genomic_DNA"/>
</dbReference>
<dbReference type="AlphaFoldDB" id="A0A7K3TIG4"/>
<name>A0A7K3TIG4_9BIFI</name>
<organism evidence="7 8">
    <name type="scientific">Bifidobacterium avesanii</name>
    <dbReference type="NCBI Taxonomy" id="1798157"/>
    <lineage>
        <taxon>Bacteria</taxon>
        <taxon>Bacillati</taxon>
        <taxon>Actinomycetota</taxon>
        <taxon>Actinomycetes</taxon>
        <taxon>Bifidobacteriales</taxon>
        <taxon>Bifidobacteriaceae</taxon>
        <taxon>Bifidobacterium</taxon>
    </lineage>
</organism>
<dbReference type="PANTHER" id="PTHR43229:SF2">
    <property type="entry name" value="NODULATION PROTEIN J"/>
    <property type="match status" value="1"/>
</dbReference>
<evidence type="ECO:0000259" key="6">
    <source>
        <dbReference type="Pfam" id="PF01061"/>
    </source>
</evidence>
<feature type="transmembrane region" description="Helical" evidence="5">
    <location>
        <begin position="150"/>
        <end position="175"/>
    </location>
</feature>
<keyword evidence="8" id="KW-1185">Reference proteome</keyword>
<evidence type="ECO:0000256" key="5">
    <source>
        <dbReference type="SAM" id="Phobius"/>
    </source>
</evidence>
<comment type="caution">
    <text evidence="7">The sequence shown here is derived from an EMBL/GenBank/DDBJ whole genome shotgun (WGS) entry which is preliminary data.</text>
</comment>
<dbReference type="OrthoDB" id="3243119at2"/>
<dbReference type="RefSeq" id="WP_152350257.1">
    <property type="nucleotide sequence ID" value="NZ_WBSN01000006.1"/>
</dbReference>
<sequence>MANHLTGRPPSAFRTAFRVALRTMPDCDSPATIAVQVAAAPAFTALFYLMLAASDSGTGAGDATGALAAALASTTGACCAQASVAMASLLAQDRFAGVLPYLTVGAGPQAALWAGRIAAQLTVSSASACCALAASLAAGGTMPERGIWPFMALLLSASLVASLGLGLATAAASLVCADALMPANLVGYALPLLGGVVAPVDVFPGPIATLARALPVTWMTDASRALSARAVRDAVSDMAVGLSVGAAWAVAAAMLWRLCRARARRRGDVAAL</sequence>
<reference evidence="7 8" key="1">
    <citation type="submission" date="2019-10" db="EMBL/GenBank/DDBJ databases">
        <title>Bifidobacterium from non-human primates.</title>
        <authorList>
            <person name="Modesto M."/>
        </authorList>
    </citation>
    <scope>NUCLEOTIDE SEQUENCE [LARGE SCALE GENOMIC DNA]</scope>
    <source>
        <strain evidence="7 8">TREC</strain>
    </source>
</reference>
<dbReference type="Proteomes" id="UP000469763">
    <property type="component" value="Unassembled WGS sequence"/>
</dbReference>
<evidence type="ECO:0000313" key="7">
    <source>
        <dbReference type="EMBL" id="NEG78489.1"/>
    </source>
</evidence>
<evidence type="ECO:0000256" key="2">
    <source>
        <dbReference type="ARBA" id="ARBA00022692"/>
    </source>
</evidence>
<evidence type="ECO:0000256" key="3">
    <source>
        <dbReference type="ARBA" id="ARBA00022989"/>
    </source>
</evidence>
<dbReference type="Pfam" id="PF01061">
    <property type="entry name" value="ABC2_membrane"/>
    <property type="match status" value="1"/>
</dbReference>
<dbReference type="GO" id="GO:0140359">
    <property type="term" value="F:ABC-type transporter activity"/>
    <property type="evidence" value="ECO:0007669"/>
    <property type="project" value="InterPro"/>
</dbReference>
<gene>
    <name evidence="7" type="ORF">GFD22_05805</name>
</gene>
<keyword evidence="2 5" id="KW-0812">Transmembrane</keyword>
<feature type="domain" description="ABC-2 type transporter transmembrane" evidence="6">
    <location>
        <begin position="59"/>
        <end position="225"/>
    </location>
</feature>
<evidence type="ECO:0000313" key="8">
    <source>
        <dbReference type="Proteomes" id="UP000469763"/>
    </source>
</evidence>
<dbReference type="InterPro" id="IPR013525">
    <property type="entry name" value="ABC2_TM"/>
</dbReference>
<dbReference type="InterPro" id="IPR051784">
    <property type="entry name" value="Nod_factor_ABC_transporter"/>
</dbReference>
<keyword evidence="3 5" id="KW-1133">Transmembrane helix</keyword>
<dbReference type="GO" id="GO:0016020">
    <property type="term" value="C:membrane"/>
    <property type="evidence" value="ECO:0007669"/>
    <property type="project" value="UniProtKB-SubCell"/>
</dbReference>
<keyword evidence="4 5" id="KW-0472">Membrane</keyword>
<feature type="transmembrane region" description="Helical" evidence="5">
    <location>
        <begin position="238"/>
        <end position="256"/>
    </location>
</feature>
<evidence type="ECO:0000256" key="1">
    <source>
        <dbReference type="ARBA" id="ARBA00004141"/>
    </source>
</evidence>
<feature type="transmembrane region" description="Helical" evidence="5">
    <location>
        <begin position="33"/>
        <end position="53"/>
    </location>
</feature>
<dbReference type="PANTHER" id="PTHR43229">
    <property type="entry name" value="NODULATION PROTEIN J"/>
    <property type="match status" value="1"/>
</dbReference>
<proteinExistence type="predicted"/>
<comment type="subcellular location">
    <subcellularLocation>
        <location evidence="1">Membrane</location>
        <topology evidence="1">Multi-pass membrane protein</topology>
    </subcellularLocation>
</comment>
<protein>
    <recommendedName>
        <fullName evidence="6">ABC-2 type transporter transmembrane domain-containing protein</fullName>
    </recommendedName>
</protein>
<accession>A0A7K3TIG4</accession>
<feature type="transmembrane region" description="Helical" evidence="5">
    <location>
        <begin position="111"/>
        <end position="138"/>
    </location>
</feature>